<sequence>MMRVALNVFSGLILLLLYSCSDQKNSKRMLFFGELKFSEVTQNYNYTYEEAREILDKYLDDKGERLFTHPYPPYEVAATYKKGYLFIDGESKGRVRLKGYLVDDKGDVSYIDTNQSISVEKYHKLVGRKNNLPR</sequence>
<dbReference type="PROSITE" id="PS51257">
    <property type="entry name" value="PROKAR_LIPOPROTEIN"/>
    <property type="match status" value="1"/>
</dbReference>
<evidence type="ECO:0008006" key="3">
    <source>
        <dbReference type="Google" id="ProtNLM"/>
    </source>
</evidence>
<reference evidence="1 2" key="1">
    <citation type="submission" date="2020-07" db="EMBL/GenBank/DDBJ databases">
        <title>Roseicoccus Jingziensis gen. nov., sp. nov., isolated from coastal seawater.</title>
        <authorList>
            <person name="Feng X."/>
        </authorList>
    </citation>
    <scope>NUCLEOTIDE SEQUENCE [LARGE SCALE GENOMIC DNA]</scope>
    <source>
        <strain evidence="1 2">N1E253</strain>
    </source>
</reference>
<organism evidence="1 2">
    <name type="scientific">Oceaniferula marina</name>
    <dbReference type="NCBI Taxonomy" id="2748318"/>
    <lineage>
        <taxon>Bacteria</taxon>
        <taxon>Pseudomonadati</taxon>
        <taxon>Verrucomicrobiota</taxon>
        <taxon>Verrucomicrobiia</taxon>
        <taxon>Verrucomicrobiales</taxon>
        <taxon>Verrucomicrobiaceae</taxon>
        <taxon>Oceaniferula</taxon>
    </lineage>
</organism>
<keyword evidence="2" id="KW-1185">Reference proteome</keyword>
<dbReference type="RefSeq" id="WP_178935001.1">
    <property type="nucleotide sequence ID" value="NZ_JACBAZ010000020.1"/>
</dbReference>
<dbReference type="Proteomes" id="UP000557872">
    <property type="component" value="Unassembled WGS sequence"/>
</dbReference>
<evidence type="ECO:0000313" key="1">
    <source>
        <dbReference type="EMBL" id="NWK57663.1"/>
    </source>
</evidence>
<evidence type="ECO:0000313" key="2">
    <source>
        <dbReference type="Proteomes" id="UP000557872"/>
    </source>
</evidence>
<protein>
    <recommendedName>
        <fullName evidence="3">Lipoprotein</fullName>
    </recommendedName>
</protein>
<dbReference type="EMBL" id="JACBAZ010000020">
    <property type="protein sequence ID" value="NWK57663.1"/>
    <property type="molecule type" value="Genomic_DNA"/>
</dbReference>
<accession>A0A851GJH0</accession>
<dbReference type="AlphaFoldDB" id="A0A851GJH0"/>
<gene>
    <name evidence="1" type="ORF">HW115_18745</name>
</gene>
<name>A0A851GJH0_9BACT</name>
<proteinExistence type="predicted"/>
<comment type="caution">
    <text evidence="1">The sequence shown here is derived from an EMBL/GenBank/DDBJ whole genome shotgun (WGS) entry which is preliminary data.</text>
</comment>